<gene>
    <name evidence="1" type="ORF">DW839_16220</name>
</gene>
<dbReference type="EMBL" id="QSHZ01000017">
    <property type="protein sequence ID" value="RHC54952.1"/>
    <property type="molecule type" value="Genomic_DNA"/>
</dbReference>
<evidence type="ECO:0000313" key="1">
    <source>
        <dbReference type="EMBL" id="RHC54952.1"/>
    </source>
</evidence>
<organism evidence="1 2">
    <name type="scientific">Enterocloster bolteae</name>
    <dbReference type="NCBI Taxonomy" id="208479"/>
    <lineage>
        <taxon>Bacteria</taxon>
        <taxon>Bacillati</taxon>
        <taxon>Bacillota</taxon>
        <taxon>Clostridia</taxon>
        <taxon>Lachnospirales</taxon>
        <taxon>Lachnospiraceae</taxon>
        <taxon>Enterocloster</taxon>
    </lineage>
</organism>
<reference evidence="1 2" key="1">
    <citation type="submission" date="2018-08" db="EMBL/GenBank/DDBJ databases">
        <title>A genome reference for cultivated species of the human gut microbiota.</title>
        <authorList>
            <person name="Zou Y."/>
            <person name="Xue W."/>
            <person name="Luo G."/>
        </authorList>
    </citation>
    <scope>NUCLEOTIDE SEQUENCE [LARGE SCALE GENOMIC DNA]</scope>
    <source>
        <strain evidence="1 2">AM35-14</strain>
    </source>
</reference>
<accession>A0A414ATP5</accession>
<comment type="caution">
    <text evidence="1">The sequence shown here is derived from an EMBL/GenBank/DDBJ whole genome shotgun (WGS) entry which is preliminary data.</text>
</comment>
<proteinExistence type="predicted"/>
<dbReference type="AlphaFoldDB" id="A0A414ATP5"/>
<protein>
    <submittedName>
        <fullName evidence="1">Uncharacterized protein</fullName>
    </submittedName>
</protein>
<dbReference type="Proteomes" id="UP000283975">
    <property type="component" value="Unassembled WGS sequence"/>
</dbReference>
<name>A0A414ATP5_9FIRM</name>
<evidence type="ECO:0000313" key="2">
    <source>
        <dbReference type="Proteomes" id="UP000283975"/>
    </source>
</evidence>
<sequence length="137" mass="15451">MNQLKLSNNTKYDLITNGVEESGEYLTLSFLPGLDSFETVESEFNPLHTAKIYILGLDGQPMEVKTGFTRLVEMQKKIDYVISSDTINTGTEEEPNYTTSEVKDTIMVAKLRRPDIRDTVQTLQDTVDAIILSQLEV</sequence>